<reference evidence="12 13" key="1">
    <citation type="submission" date="2017-06" db="EMBL/GenBank/DDBJ databases">
        <authorList>
            <person name="Kim H.J."/>
            <person name="Triplett B.A."/>
        </authorList>
    </citation>
    <scope>NUCLEOTIDE SEQUENCE [LARGE SCALE GENOMIC DNA]</scope>
    <source>
        <strain evidence="12">FRACA_ARgP5</strain>
    </source>
</reference>
<proteinExistence type="predicted"/>
<dbReference type="InterPro" id="IPR043519">
    <property type="entry name" value="NT_sf"/>
</dbReference>
<dbReference type="InterPro" id="IPR032828">
    <property type="entry name" value="PolyA_RNA-bd"/>
</dbReference>
<dbReference type="InterPro" id="IPR006675">
    <property type="entry name" value="HDIG_dom"/>
</dbReference>
<dbReference type="Pfam" id="PF12627">
    <property type="entry name" value="PolyA_pol_RNAbd"/>
    <property type="match status" value="1"/>
</dbReference>
<evidence type="ECO:0000256" key="2">
    <source>
        <dbReference type="ARBA" id="ARBA00022679"/>
    </source>
</evidence>
<dbReference type="Proteomes" id="UP000234331">
    <property type="component" value="Unassembled WGS sequence"/>
</dbReference>
<dbReference type="GO" id="GO:0008033">
    <property type="term" value="P:tRNA processing"/>
    <property type="evidence" value="ECO:0007669"/>
    <property type="project" value="UniProtKB-KW"/>
</dbReference>
<keyword evidence="3" id="KW-0819">tRNA processing</keyword>
<gene>
    <name evidence="12" type="ORF">FRACA_70058</name>
</gene>
<dbReference type="PANTHER" id="PTHR47545:SF1">
    <property type="entry name" value="MULTIFUNCTIONAL CCA PROTEIN"/>
    <property type="match status" value="1"/>
</dbReference>
<evidence type="ECO:0000256" key="4">
    <source>
        <dbReference type="ARBA" id="ARBA00022695"/>
    </source>
</evidence>
<dbReference type="Pfam" id="PF01966">
    <property type="entry name" value="HD"/>
    <property type="match status" value="1"/>
</dbReference>
<sequence length="486" mass="53955">MISLDNPRDSAERVVSELLRVPPAADDLGRVFAEHGHRLHLVGGSVRDSLLGRAAPGPAADLDFATDARPERVLEITRGWAEATWEAGIAFGTVGLARRGLRFEITTYRSEAYDRRSRNPAVTYGESLEADLSRRDFTVNAMAVSVPGHDFVDLFGGMADLARGVLRTPASPEASFDDDPLRILRAARFEATLGLVPVPELVAAMRSRADRLAIVSPERVRDELRKLMLAPEPAAGLERLVEIGVAEIVLPEVAAMRMEIDEHHQHKDVYAHTMTVLRQAIALEEPGAPDEVLRWAALLHDIGKPRTRRHIPGGRVSFHHHEVVGRDMTRRRLAALHFPKDVTDAICQLVFLHLRFHGYGSGEWTDAAVRRYVHDAGPQLSRLHKLVRSDCTTRNKRKAAMLARTYDSLEERIADLAASEEIASIRPELSGDDIMALLGLSPSRLVGQARAHMLEFRFECGLVGREAAEAELMRWAREHEVPIPGE</sequence>
<dbReference type="SMART" id="SM00471">
    <property type="entry name" value="HDc"/>
    <property type="match status" value="1"/>
</dbReference>
<evidence type="ECO:0000256" key="6">
    <source>
        <dbReference type="ARBA" id="ARBA00022741"/>
    </source>
</evidence>
<dbReference type="SUPFAM" id="SSF81891">
    <property type="entry name" value="Poly A polymerase C-terminal region-like"/>
    <property type="match status" value="1"/>
</dbReference>
<name>A0A2I2L0J1_9ACTN</name>
<evidence type="ECO:0000256" key="10">
    <source>
        <dbReference type="ARBA" id="ARBA00022884"/>
    </source>
</evidence>
<comment type="cofactor">
    <cofactor evidence="1">
        <name>Mg(2+)</name>
        <dbReference type="ChEBI" id="CHEBI:18420"/>
    </cofactor>
</comment>
<dbReference type="FunFam" id="1.10.3090.10:FF:000002">
    <property type="entry name" value="CCA tRNA nucleotidyltransferase"/>
    <property type="match status" value="1"/>
</dbReference>
<dbReference type="PROSITE" id="PS51831">
    <property type="entry name" value="HD"/>
    <property type="match status" value="1"/>
</dbReference>
<keyword evidence="4 12" id="KW-0548">Nucleotidyltransferase</keyword>
<keyword evidence="13" id="KW-1185">Reference proteome</keyword>
<dbReference type="RefSeq" id="WP_101835356.1">
    <property type="nucleotide sequence ID" value="NZ_FZMO01000536.1"/>
</dbReference>
<dbReference type="NCBIfam" id="TIGR00277">
    <property type="entry name" value="HDIG"/>
    <property type="match status" value="1"/>
</dbReference>
<feature type="domain" description="HD" evidence="11">
    <location>
        <begin position="269"/>
        <end position="359"/>
    </location>
</feature>
<dbReference type="GO" id="GO:0003723">
    <property type="term" value="F:RNA binding"/>
    <property type="evidence" value="ECO:0007669"/>
    <property type="project" value="UniProtKB-KW"/>
</dbReference>
<evidence type="ECO:0000256" key="7">
    <source>
        <dbReference type="ARBA" id="ARBA00022800"/>
    </source>
</evidence>
<dbReference type="InterPro" id="IPR006674">
    <property type="entry name" value="HD_domain"/>
</dbReference>
<evidence type="ECO:0000256" key="9">
    <source>
        <dbReference type="ARBA" id="ARBA00022842"/>
    </source>
</evidence>
<dbReference type="SUPFAM" id="SSF81301">
    <property type="entry name" value="Nucleotidyltransferase"/>
    <property type="match status" value="1"/>
</dbReference>
<dbReference type="EMBL" id="FZMO01000536">
    <property type="protein sequence ID" value="SNQ51442.1"/>
    <property type="molecule type" value="Genomic_DNA"/>
</dbReference>
<dbReference type="GO" id="GO:0005524">
    <property type="term" value="F:ATP binding"/>
    <property type="evidence" value="ECO:0007669"/>
    <property type="project" value="UniProtKB-KW"/>
</dbReference>
<dbReference type="InterPro" id="IPR050124">
    <property type="entry name" value="tRNA_CCA-adding_enzyme"/>
</dbReference>
<dbReference type="PANTHER" id="PTHR47545">
    <property type="entry name" value="MULTIFUNCTIONAL CCA PROTEIN"/>
    <property type="match status" value="1"/>
</dbReference>
<keyword evidence="9" id="KW-0460">Magnesium</keyword>
<dbReference type="InterPro" id="IPR002646">
    <property type="entry name" value="PolA_pol_head_dom"/>
</dbReference>
<dbReference type="InterPro" id="IPR003607">
    <property type="entry name" value="HD/PDEase_dom"/>
</dbReference>
<dbReference type="GO" id="GO:0042245">
    <property type="term" value="P:RNA repair"/>
    <property type="evidence" value="ECO:0007669"/>
    <property type="project" value="UniProtKB-KW"/>
</dbReference>
<keyword evidence="7" id="KW-0692">RNA repair</keyword>
<dbReference type="GO" id="GO:0046872">
    <property type="term" value="F:metal ion binding"/>
    <property type="evidence" value="ECO:0007669"/>
    <property type="project" value="UniProtKB-KW"/>
</dbReference>
<dbReference type="Gene3D" id="1.10.3090.10">
    <property type="entry name" value="cca-adding enzyme, domain 2"/>
    <property type="match status" value="1"/>
</dbReference>
<keyword evidence="10" id="KW-0694">RNA-binding</keyword>
<keyword evidence="6" id="KW-0547">Nucleotide-binding</keyword>
<evidence type="ECO:0000313" key="13">
    <source>
        <dbReference type="Proteomes" id="UP000234331"/>
    </source>
</evidence>
<dbReference type="Gene3D" id="3.30.460.10">
    <property type="entry name" value="Beta Polymerase, domain 2"/>
    <property type="match status" value="1"/>
</dbReference>
<keyword evidence="5" id="KW-0479">Metal-binding</keyword>
<evidence type="ECO:0000256" key="5">
    <source>
        <dbReference type="ARBA" id="ARBA00022723"/>
    </source>
</evidence>
<dbReference type="CDD" id="cd00077">
    <property type="entry name" value="HDc"/>
    <property type="match status" value="1"/>
</dbReference>
<evidence type="ECO:0000256" key="1">
    <source>
        <dbReference type="ARBA" id="ARBA00001946"/>
    </source>
</evidence>
<keyword evidence="2 12" id="KW-0808">Transferase</keyword>
<dbReference type="Pfam" id="PF01743">
    <property type="entry name" value="PolyA_pol"/>
    <property type="match status" value="1"/>
</dbReference>
<evidence type="ECO:0000256" key="8">
    <source>
        <dbReference type="ARBA" id="ARBA00022840"/>
    </source>
</evidence>
<evidence type="ECO:0000259" key="11">
    <source>
        <dbReference type="PROSITE" id="PS51831"/>
    </source>
</evidence>
<dbReference type="InterPro" id="IPR014065">
    <property type="entry name" value="tRNA_adenylyltransferase"/>
</dbReference>
<dbReference type="AlphaFoldDB" id="A0A2I2L0J1"/>
<organism evidence="12 13">
    <name type="scientific">Frankia canadensis</name>
    <dbReference type="NCBI Taxonomy" id="1836972"/>
    <lineage>
        <taxon>Bacteria</taxon>
        <taxon>Bacillati</taxon>
        <taxon>Actinomycetota</taxon>
        <taxon>Actinomycetes</taxon>
        <taxon>Frankiales</taxon>
        <taxon>Frankiaceae</taxon>
        <taxon>Frankia</taxon>
    </lineage>
</organism>
<evidence type="ECO:0000256" key="3">
    <source>
        <dbReference type="ARBA" id="ARBA00022694"/>
    </source>
</evidence>
<dbReference type="GO" id="GO:0016779">
    <property type="term" value="F:nucleotidyltransferase activity"/>
    <property type="evidence" value="ECO:0007669"/>
    <property type="project" value="UniProtKB-KW"/>
</dbReference>
<protein>
    <submittedName>
        <fullName evidence="12">tRNA adenylyltransferase</fullName>
    </submittedName>
</protein>
<dbReference type="OrthoDB" id="9805698at2"/>
<keyword evidence="8" id="KW-0067">ATP-binding</keyword>
<accession>A0A2I2L0J1</accession>
<dbReference type="CDD" id="cd05398">
    <property type="entry name" value="NT_ClassII-CCAase"/>
    <property type="match status" value="1"/>
</dbReference>
<evidence type="ECO:0000313" key="12">
    <source>
        <dbReference type="EMBL" id="SNQ51442.1"/>
    </source>
</evidence>
<dbReference type="NCBIfam" id="TIGR02692">
    <property type="entry name" value="tRNA_CCA_actino"/>
    <property type="match status" value="1"/>
</dbReference>